<dbReference type="STRING" id="708197.A0A166Y2R5"/>
<dbReference type="Gene3D" id="3.90.25.10">
    <property type="entry name" value="UDP-galactose 4-epimerase, domain 1"/>
    <property type="match status" value="1"/>
</dbReference>
<evidence type="ECO:0000256" key="1">
    <source>
        <dbReference type="ARBA" id="ARBA00006328"/>
    </source>
</evidence>
<comment type="similarity">
    <text evidence="1">Belongs to the NmrA-type oxidoreductase family.</text>
</comment>
<proteinExistence type="inferred from homology"/>
<dbReference type="InterPro" id="IPR051164">
    <property type="entry name" value="NmrA-like_oxidored"/>
</dbReference>
<reference evidence="4 5" key="1">
    <citation type="submission" date="2015-06" db="EMBL/GenBank/DDBJ databases">
        <title>Survival trade-offs in plant roots during colonization by closely related pathogenic and mutualistic fungi.</title>
        <authorList>
            <person name="Hacquard S."/>
            <person name="Kracher B."/>
            <person name="Hiruma K."/>
            <person name="Weinman A."/>
            <person name="Muench P."/>
            <person name="Garrido Oter R."/>
            <person name="Ver Loren van Themaat E."/>
            <person name="Dallerey J.-F."/>
            <person name="Damm U."/>
            <person name="Henrissat B."/>
            <person name="Lespinet O."/>
            <person name="Thon M."/>
            <person name="Kemen E."/>
            <person name="McHardy A.C."/>
            <person name="Schulze-Lefert P."/>
            <person name="O'Connell R.J."/>
        </authorList>
    </citation>
    <scope>NUCLEOTIDE SEQUENCE [LARGE SCALE GENOMIC DNA]</scope>
    <source>
        <strain evidence="4 5">0861</strain>
    </source>
</reference>
<dbReference type="GO" id="GO:0005634">
    <property type="term" value="C:nucleus"/>
    <property type="evidence" value="ECO:0007669"/>
    <property type="project" value="TreeGrafter"/>
</dbReference>
<evidence type="ECO:0000313" key="5">
    <source>
        <dbReference type="Proteomes" id="UP000076552"/>
    </source>
</evidence>
<dbReference type="Pfam" id="PF05368">
    <property type="entry name" value="NmrA"/>
    <property type="match status" value="1"/>
</dbReference>
<feature type="domain" description="NmrA-like" evidence="3">
    <location>
        <begin position="1"/>
        <end position="295"/>
    </location>
</feature>
<dbReference type="AlphaFoldDB" id="A0A166Y2R5"/>
<keyword evidence="5" id="KW-1185">Reference proteome</keyword>
<dbReference type="Gene3D" id="3.40.50.720">
    <property type="entry name" value="NAD(P)-binding Rossmann-like Domain"/>
    <property type="match status" value="1"/>
</dbReference>
<dbReference type="PANTHER" id="PTHR42748:SF31">
    <property type="entry name" value="NMRA-LIKE DOMAIN-CONTAINING PROTEIN-RELATED"/>
    <property type="match status" value="1"/>
</dbReference>
<dbReference type="InterPro" id="IPR036291">
    <property type="entry name" value="NAD(P)-bd_dom_sf"/>
</dbReference>
<keyword evidence="2" id="KW-0521">NADP</keyword>
<name>A0A166Y2R5_9PEZI</name>
<dbReference type="InterPro" id="IPR008030">
    <property type="entry name" value="NmrA-like"/>
</dbReference>
<evidence type="ECO:0000313" key="4">
    <source>
        <dbReference type="EMBL" id="KZL77206.1"/>
    </source>
</evidence>
<comment type="caution">
    <text evidence="4">The sequence shown here is derived from an EMBL/GenBank/DDBJ whole genome shotgun (WGS) entry which is preliminary data.</text>
</comment>
<dbReference type="CDD" id="cd05251">
    <property type="entry name" value="NmrA_like_SDR_a"/>
    <property type="match status" value="1"/>
</dbReference>
<protein>
    <submittedName>
        <fullName evidence="4">Putative NmrA family transcriptional regulator protein</fullName>
    </submittedName>
</protein>
<gene>
    <name evidence="4" type="ORF">CT0861_09092</name>
</gene>
<dbReference type="PANTHER" id="PTHR42748">
    <property type="entry name" value="NITROGEN METABOLITE REPRESSION PROTEIN NMRA FAMILY MEMBER"/>
    <property type="match status" value="1"/>
</dbReference>
<evidence type="ECO:0000259" key="3">
    <source>
        <dbReference type="Pfam" id="PF05368"/>
    </source>
</evidence>
<evidence type="ECO:0000256" key="2">
    <source>
        <dbReference type="ARBA" id="ARBA00022857"/>
    </source>
</evidence>
<dbReference type="SUPFAM" id="SSF51735">
    <property type="entry name" value="NAD(P)-binding Rossmann-fold domains"/>
    <property type="match status" value="1"/>
</dbReference>
<sequence length="304" mass="33517">MSKLITVFGATGNQGGSVIECILADVTLSKEFKIRGITRNISKPAAQELVKKGVEVVVADMMSKQSLQKALQSSHTVFLVTNYWETHGTTDEVTQGKNVADVSKDLGVQHLIFSSSLNVTKTSKGCLTHLPHFDGKADIEEYIRDSGIPATFFLAGYFMSNLETFLQKTEDGSLTWALPTGKDAKFPLIAINEDTGKFVKAIIKKRASLLGARILGAEGYYTAGQILDIISEEGGKKTHLIQLDEETYKSFIPPNTAQEILETHLLNEKPGYYNGEGLEESHRILEDKLVDFKEFVRNSKVLQA</sequence>
<dbReference type="Proteomes" id="UP000076552">
    <property type="component" value="Unassembled WGS sequence"/>
</dbReference>
<accession>A0A166Y2R5</accession>
<organism evidence="4 5">
    <name type="scientific">Colletotrichum tofieldiae</name>
    <dbReference type="NCBI Taxonomy" id="708197"/>
    <lineage>
        <taxon>Eukaryota</taxon>
        <taxon>Fungi</taxon>
        <taxon>Dikarya</taxon>
        <taxon>Ascomycota</taxon>
        <taxon>Pezizomycotina</taxon>
        <taxon>Sordariomycetes</taxon>
        <taxon>Hypocreomycetidae</taxon>
        <taxon>Glomerellales</taxon>
        <taxon>Glomerellaceae</taxon>
        <taxon>Colletotrichum</taxon>
        <taxon>Colletotrichum spaethianum species complex</taxon>
    </lineage>
</organism>
<dbReference type="EMBL" id="LFIV01000009">
    <property type="protein sequence ID" value="KZL77206.1"/>
    <property type="molecule type" value="Genomic_DNA"/>
</dbReference>